<reference evidence="1 2" key="1">
    <citation type="submission" date="2023-10" db="EMBL/GenBank/DDBJ databases">
        <title>Genome-Wide Identification Analysis in wild type Solanum Pinnatisectum Reveals Some Genes Defensing Phytophthora Infestans.</title>
        <authorList>
            <person name="Sun C."/>
        </authorList>
    </citation>
    <scope>NUCLEOTIDE SEQUENCE [LARGE SCALE GENOMIC DNA]</scope>
    <source>
        <strain evidence="1">LQN</strain>
        <tissue evidence="1">Leaf</tissue>
    </source>
</reference>
<sequence>MDPSSSIPEYIQLFQIKREELTSHFISVLDSEVIVIFIVSLPNHWRKVMINIFICVGTNEDFLTYMYALKVKWEEKIDIEAKIKKYWHLRTCPRPHFYQCSPIDNLANILAHSVINPYHPHNKKDVM</sequence>
<accession>A0AAV9LZM0</accession>
<dbReference type="EMBL" id="JAWPEI010000003">
    <property type="protein sequence ID" value="KAK4731121.1"/>
    <property type="molecule type" value="Genomic_DNA"/>
</dbReference>
<proteinExistence type="predicted"/>
<name>A0AAV9LZM0_9SOLN</name>
<dbReference type="AlphaFoldDB" id="A0AAV9LZM0"/>
<protein>
    <submittedName>
        <fullName evidence="1">Uncharacterized protein</fullName>
    </submittedName>
</protein>
<comment type="caution">
    <text evidence="1">The sequence shown here is derived from an EMBL/GenBank/DDBJ whole genome shotgun (WGS) entry which is preliminary data.</text>
</comment>
<gene>
    <name evidence="1" type="ORF">R3W88_024109</name>
</gene>
<keyword evidence="2" id="KW-1185">Reference proteome</keyword>
<evidence type="ECO:0000313" key="2">
    <source>
        <dbReference type="Proteomes" id="UP001311915"/>
    </source>
</evidence>
<organism evidence="1 2">
    <name type="scientific">Solanum pinnatisectum</name>
    <name type="common">tansyleaf nightshade</name>
    <dbReference type="NCBI Taxonomy" id="50273"/>
    <lineage>
        <taxon>Eukaryota</taxon>
        <taxon>Viridiplantae</taxon>
        <taxon>Streptophyta</taxon>
        <taxon>Embryophyta</taxon>
        <taxon>Tracheophyta</taxon>
        <taxon>Spermatophyta</taxon>
        <taxon>Magnoliopsida</taxon>
        <taxon>eudicotyledons</taxon>
        <taxon>Gunneridae</taxon>
        <taxon>Pentapetalae</taxon>
        <taxon>asterids</taxon>
        <taxon>lamiids</taxon>
        <taxon>Solanales</taxon>
        <taxon>Solanaceae</taxon>
        <taxon>Solanoideae</taxon>
        <taxon>Solaneae</taxon>
        <taxon>Solanum</taxon>
    </lineage>
</organism>
<dbReference type="Proteomes" id="UP001311915">
    <property type="component" value="Unassembled WGS sequence"/>
</dbReference>
<evidence type="ECO:0000313" key="1">
    <source>
        <dbReference type="EMBL" id="KAK4731121.1"/>
    </source>
</evidence>